<gene>
    <name evidence="2" type="ORF">MACH16_23330</name>
</gene>
<name>A0ABM8FH15_9GAMM</name>
<feature type="domain" description="VOC" evidence="1">
    <location>
        <begin position="3"/>
        <end position="128"/>
    </location>
</feature>
<keyword evidence="2" id="KW-0560">Oxidoreductase</keyword>
<dbReference type="Proteomes" id="UP001307608">
    <property type="component" value="Chromosome"/>
</dbReference>
<dbReference type="PROSITE" id="PS51819">
    <property type="entry name" value="VOC"/>
    <property type="match status" value="1"/>
</dbReference>
<evidence type="ECO:0000259" key="1">
    <source>
        <dbReference type="PROSITE" id="PS51819"/>
    </source>
</evidence>
<dbReference type="Gene3D" id="3.10.180.10">
    <property type="entry name" value="2,3-Dihydroxybiphenyl 1,2-Dioxygenase, domain 1"/>
    <property type="match status" value="1"/>
</dbReference>
<dbReference type="Pfam" id="PF00903">
    <property type="entry name" value="Glyoxalase"/>
    <property type="match status" value="1"/>
</dbReference>
<dbReference type="InterPro" id="IPR029068">
    <property type="entry name" value="Glyas_Bleomycin-R_OHBP_Dase"/>
</dbReference>
<keyword evidence="3" id="KW-1185">Reference proteome</keyword>
<proteinExistence type="predicted"/>
<dbReference type="PANTHER" id="PTHR39434:SF1">
    <property type="entry name" value="VOC DOMAIN-CONTAINING PROTEIN"/>
    <property type="match status" value="1"/>
</dbReference>
<dbReference type="CDD" id="cd08357">
    <property type="entry name" value="VOC_like"/>
    <property type="match status" value="1"/>
</dbReference>
<dbReference type="GO" id="GO:0051213">
    <property type="term" value="F:dioxygenase activity"/>
    <property type="evidence" value="ECO:0007669"/>
    <property type="project" value="UniProtKB-KW"/>
</dbReference>
<reference evidence="2 3" key="1">
    <citation type="submission" date="2023-01" db="EMBL/GenBank/DDBJ databases">
        <title>Complete genome sequence of Marinomonas pontica strain 200518_36.</title>
        <authorList>
            <person name="Ueki S."/>
            <person name="Gajardo G."/>
            <person name="Maruyama F."/>
        </authorList>
    </citation>
    <scope>NUCLEOTIDE SEQUENCE [LARGE SCALE GENOMIC DNA]</scope>
    <source>
        <strain evidence="2 3">200518_36</strain>
    </source>
</reference>
<organism evidence="2 3">
    <name type="scientific">Marinomonas pontica</name>
    <dbReference type="NCBI Taxonomy" id="264739"/>
    <lineage>
        <taxon>Bacteria</taxon>
        <taxon>Pseudomonadati</taxon>
        <taxon>Pseudomonadota</taxon>
        <taxon>Gammaproteobacteria</taxon>
        <taxon>Oceanospirillales</taxon>
        <taxon>Oceanospirillaceae</taxon>
        <taxon>Marinomonas</taxon>
    </lineage>
</organism>
<dbReference type="PANTHER" id="PTHR39434">
    <property type="match status" value="1"/>
</dbReference>
<dbReference type="EMBL" id="AP027271">
    <property type="protein sequence ID" value="BDX03585.1"/>
    <property type="molecule type" value="Genomic_DNA"/>
</dbReference>
<accession>A0ABM8FH15</accession>
<sequence length="137" mass="15462">MSALFHYAFHVTSLAETRDFYTNVLGCTEGRSTDTWIDFDFYGHQLSLHLGEPSPTKNTGRVGEHLVPMPHFGLILALEEWQKVAKRLTVANVAFDLEPSVRFEGLPGEQWTLFFKDPSGNAIELKGFKDLAQVYAK</sequence>
<evidence type="ECO:0000313" key="2">
    <source>
        <dbReference type="EMBL" id="BDX03585.1"/>
    </source>
</evidence>
<dbReference type="RefSeq" id="WP_338268223.1">
    <property type="nucleotide sequence ID" value="NZ_AP027271.1"/>
</dbReference>
<keyword evidence="2" id="KW-0223">Dioxygenase</keyword>
<evidence type="ECO:0000313" key="3">
    <source>
        <dbReference type="Proteomes" id="UP001307608"/>
    </source>
</evidence>
<protein>
    <submittedName>
        <fullName evidence="2">Dioxygenase</fullName>
    </submittedName>
</protein>
<dbReference type="InterPro" id="IPR037523">
    <property type="entry name" value="VOC_core"/>
</dbReference>
<dbReference type="InterPro" id="IPR004360">
    <property type="entry name" value="Glyas_Fos-R_dOase_dom"/>
</dbReference>
<dbReference type="SUPFAM" id="SSF54593">
    <property type="entry name" value="Glyoxalase/Bleomycin resistance protein/Dihydroxybiphenyl dioxygenase"/>
    <property type="match status" value="1"/>
</dbReference>